<dbReference type="InterPro" id="IPR013766">
    <property type="entry name" value="Thioredoxin_domain"/>
</dbReference>
<dbReference type="Proteomes" id="UP000030669">
    <property type="component" value="Unassembled WGS sequence"/>
</dbReference>
<evidence type="ECO:0000256" key="2">
    <source>
        <dbReference type="ARBA" id="ARBA00022982"/>
    </source>
</evidence>
<keyword evidence="3" id="KW-1015">Disulfide bond</keyword>
<evidence type="ECO:0000313" key="6">
    <source>
        <dbReference type="Proteomes" id="UP000030669"/>
    </source>
</evidence>
<keyword evidence="6" id="KW-1185">Reference proteome</keyword>
<organism evidence="5 6">
    <name type="scientific">Gloeophyllum trabeum (strain ATCC 11539 / FP-39264 / Madison 617)</name>
    <name type="common">Brown rot fungus</name>
    <dbReference type="NCBI Taxonomy" id="670483"/>
    <lineage>
        <taxon>Eukaryota</taxon>
        <taxon>Fungi</taxon>
        <taxon>Dikarya</taxon>
        <taxon>Basidiomycota</taxon>
        <taxon>Agaricomycotina</taxon>
        <taxon>Agaricomycetes</taxon>
        <taxon>Gloeophyllales</taxon>
        <taxon>Gloeophyllaceae</taxon>
        <taxon>Gloeophyllum</taxon>
    </lineage>
</organism>
<dbReference type="PRINTS" id="PR00421">
    <property type="entry name" value="THIOREDOXIN"/>
</dbReference>
<keyword evidence="1" id="KW-0813">Transport</keyword>
<evidence type="ECO:0000259" key="4">
    <source>
        <dbReference type="PROSITE" id="PS51352"/>
    </source>
</evidence>
<sequence length="141" mass="15382">MASALRLRSLALRPLQARAFHVTPRALEHFLDADKETFARVTSKEHTKDRVVLVDFYADWCGPCKQLSPLLEQLTSSPSLTSGSGRPVDLVTVDVDAEPELSMQYKVSSIPTVVAFKDGEKAGQFVGALPEPAIKKFLGGL</sequence>
<dbReference type="AlphaFoldDB" id="S7QFR3"/>
<dbReference type="EMBL" id="KB469298">
    <property type="protein sequence ID" value="EPQ57988.1"/>
    <property type="molecule type" value="Genomic_DNA"/>
</dbReference>
<dbReference type="GO" id="GO:0015035">
    <property type="term" value="F:protein-disulfide reductase activity"/>
    <property type="evidence" value="ECO:0007669"/>
    <property type="project" value="TreeGrafter"/>
</dbReference>
<dbReference type="SUPFAM" id="SSF52833">
    <property type="entry name" value="Thioredoxin-like"/>
    <property type="match status" value="1"/>
</dbReference>
<dbReference type="PROSITE" id="PS00194">
    <property type="entry name" value="THIOREDOXIN_1"/>
    <property type="match status" value="1"/>
</dbReference>
<dbReference type="OMA" id="VLVIMQN"/>
<name>S7QFR3_GLOTA</name>
<keyword evidence="2" id="KW-0249">Electron transport</keyword>
<gene>
    <name evidence="5" type="ORF">GLOTRDRAFT_103950</name>
</gene>
<dbReference type="GO" id="GO:0005737">
    <property type="term" value="C:cytoplasm"/>
    <property type="evidence" value="ECO:0007669"/>
    <property type="project" value="TreeGrafter"/>
</dbReference>
<dbReference type="RefSeq" id="XP_007863291.1">
    <property type="nucleotide sequence ID" value="XM_007865100.1"/>
</dbReference>
<dbReference type="CDD" id="cd02947">
    <property type="entry name" value="TRX_family"/>
    <property type="match status" value="1"/>
</dbReference>
<dbReference type="Gene3D" id="3.40.30.10">
    <property type="entry name" value="Glutaredoxin"/>
    <property type="match status" value="1"/>
</dbReference>
<reference evidence="5 6" key="1">
    <citation type="journal article" date="2012" name="Science">
        <title>The Paleozoic origin of enzymatic lignin decomposition reconstructed from 31 fungal genomes.</title>
        <authorList>
            <person name="Floudas D."/>
            <person name="Binder M."/>
            <person name="Riley R."/>
            <person name="Barry K."/>
            <person name="Blanchette R.A."/>
            <person name="Henrissat B."/>
            <person name="Martinez A.T."/>
            <person name="Otillar R."/>
            <person name="Spatafora J.W."/>
            <person name="Yadav J.S."/>
            <person name="Aerts A."/>
            <person name="Benoit I."/>
            <person name="Boyd A."/>
            <person name="Carlson A."/>
            <person name="Copeland A."/>
            <person name="Coutinho P.M."/>
            <person name="de Vries R.P."/>
            <person name="Ferreira P."/>
            <person name="Findley K."/>
            <person name="Foster B."/>
            <person name="Gaskell J."/>
            <person name="Glotzer D."/>
            <person name="Gorecki P."/>
            <person name="Heitman J."/>
            <person name="Hesse C."/>
            <person name="Hori C."/>
            <person name="Igarashi K."/>
            <person name="Jurgens J.A."/>
            <person name="Kallen N."/>
            <person name="Kersten P."/>
            <person name="Kohler A."/>
            <person name="Kuees U."/>
            <person name="Kumar T.K.A."/>
            <person name="Kuo A."/>
            <person name="LaButti K."/>
            <person name="Larrondo L.F."/>
            <person name="Lindquist E."/>
            <person name="Ling A."/>
            <person name="Lombard V."/>
            <person name="Lucas S."/>
            <person name="Lundell T."/>
            <person name="Martin R."/>
            <person name="McLaughlin D.J."/>
            <person name="Morgenstern I."/>
            <person name="Morin E."/>
            <person name="Murat C."/>
            <person name="Nagy L.G."/>
            <person name="Nolan M."/>
            <person name="Ohm R.A."/>
            <person name="Patyshakuliyeva A."/>
            <person name="Rokas A."/>
            <person name="Ruiz-Duenas F.J."/>
            <person name="Sabat G."/>
            <person name="Salamov A."/>
            <person name="Samejima M."/>
            <person name="Schmutz J."/>
            <person name="Slot J.C."/>
            <person name="St John F."/>
            <person name="Stenlid J."/>
            <person name="Sun H."/>
            <person name="Sun S."/>
            <person name="Syed K."/>
            <person name="Tsang A."/>
            <person name="Wiebenga A."/>
            <person name="Young D."/>
            <person name="Pisabarro A."/>
            <person name="Eastwood D.C."/>
            <person name="Martin F."/>
            <person name="Cullen D."/>
            <person name="Grigoriev I.V."/>
            <person name="Hibbett D.S."/>
        </authorList>
    </citation>
    <scope>NUCLEOTIDE SEQUENCE [LARGE SCALE GENOMIC DNA]</scope>
    <source>
        <strain evidence="5 6">ATCC 11539</strain>
    </source>
</reference>
<dbReference type="OrthoDB" id="2121326at2759"/>
<protein>
    <submittedName>
        <fullName evidence="5">Thioredoxin-like protein</fullName>
    </submittedName>
</protein>
<accession>S7QFR3</accession>
<evidence type="ECO:0000256" key="1">
    <source>
        <dbReference type="ARBA" id="ARBA00022448"/>
    </source>
</evidence>
<dbReference type="STRING" id="670483.S7QFR3"/>
<dbReference type="eggNOG" id="KOG0910">
    <property type="taxonomic scope" value="Eukaryota"/>
</dbReference>
<dbReference type="GeneID" id="19298613"/>
<dbReference type="KEGG" id="gtr:GLOTRDRAFT_103950"/>
<feature type="domain" description="Thioredoxin" evidence="4">
    <location>
        <begin position="11"/>
        <end position="141"/>
    </location>
</feature>
<evidence type="ECO:0000256" key="3">
    <source>
        <dbReference type="ARBA" id="ARBA00023157"/>
    </source>
</evidence>
<dbReference type="PANTHER" id="PTHR45663:SF11">
    <property type="entry name" value="GEO12009P1"/>
    <property type="match status" value="1"/>
</dbReference>
<dbReference type="HOGENOM" id="CLU_090389_11_0_1"/>
<dbReference type="PROSITE" id="PS51352">
    <property type="entry name" value="THIOREDOXIN_2"/>
    <property type="match status" value="1"/>
</dbReference>
<dbReference type="InterPro" id="IPR036249">
    <property type="entry name" value="Thioredoxin-like_sf"/>
</dbReference>
<dbReference type="PANTHER" id="PTHR45663">
    <property type="entry name" value="GEO12009P1"/>
    <property type="match status" value="1"/>
</dbReference>
<dbReference type="InterPro" id="IPR017937">
    <property type="entry name" value="Thioredoxin_CS"/>
</dbReference>
<proteinExistence type="predicted"/>
<dbReference type="Pfam" id="PF00085">
    <property type="entry name" value="Thioredoxin"/>
    <property type="match status" value="1"/>
</dbReference>
<evidence type="ECO:0000313" key="5">
    <source>
        <dbReference type="EMBL" id="EPQ57988.1"/>
    </source>
</evidence>